<feature type="domain" description="Phosphatidylglycerol lysyltransferase C-terminal" evidence="1">
    <location>
        <begin position="15"/>
        <end position="283"/>
    </location>
</feature>
<sequence>MAQKPLFESYISKSHQNGSECAFSNLFIWRDCYHIYWCVAHDFLLLKVKRNNVDFYIQPFGGRDEDLPRLMQELKEEHQGKPFEMHGIYDFTKERFERVMPGLTYEEDRDNWDYVYLQEKLATLSGRKLHGQKNHYNAFVKAHPDFVYEPITMDNMMECLNFGERWCDEHMAEDPSLLCEKYAIQEAFLSFEQLELRGGAIRFNGKIQAFSFGKKINEDTAVLHVEKARHDVRGLYTAITKEFAAHAWTDVKYLNREEDMGHPGLREAKMALHPEFMVKKYNVIIG</sequence>
<gene>
    <name evidence="2" type="ORF">BN587_01689</name>
</gene>
<dbReference type="InterPro" id="IPR016181">
    <property type="entry name" value="Acyl_CoA_acyltransferase"/>
</dbReference>
<dbReference type="InterPro" id="IPR024320">
    <property type="entry name" value="LPG_synthase_C"/>
</dbReference>
<proteinExistence type="predicted"/>
<dbReference type="Proteomes" id="UP000014937">
    <property type="component" value="Unassembled WGS sequence"/>
</dbReference>
<evidence type="ECO:0000313" key="3">
    <source>
        <dbReference type="Proteomes" id="UP000014937"/>
    </source>
</evidence>
<organism evidence="2 3">
    <name type="scientific">Phascolarctobacterium succinatutens CAG:287</name>
    <dbReference type="NCBI Taxonomy" id="1263101"/>
    <lineage>
        <taxon>Bacteria</taxon>
        <taxon>Bacillati</taxon>
        <taxon>Bacillota</taxon>
        <taxon>Negativicutes</taxon>
        <taxon>Acidaminococcales</taxon>
        <taxon>Acidaminococcaceae</taxon>
        <taxon>Phascolarctobacterium</taxon>
    </lineage>
</organism>
<evidence type="ECO:0000313" key="2">
    <source>
        <dbReference type="EMBL" id="CDD09872.1"/>
    </source>
</evidence>
<dbReference type="PANTHER" id="PTHR41373">
    <property type="entry name" value="DUF2156 DOMAIN-CONTAINING PROTEIN"/>
    <property type="match status" value="1"/>
</dbReference>
<dbReference type="PANTHER" id="PTHR41373:SF1">
    <property type="entry name" value="PHOSPHATIDYLGLYCEROL LYSYLTRANSFERASE C-TERMINAL DOMAIN-CONTAINING PROTEIN"/>
    <property type="match status" value="1"/>
</dbReference>
<dbReference type="AlphaFoldDB" id="R6XUC2"/>
<evidence type="ECO:0000259" key="1">
    <source>
        <dbReference type="Pfam" id="PF09924"/>
    </source>
</evidence>
<accession>R6XUC2</accession>
<comment type="caution">
    <text evidence="2">The sequence shown here is derived from an EMBL/GenBank/DDBJ whole genome shotgun (WGS) entry which is preliminary data.</text>
</comment>
<reference evidence="2" key="1">
    <citation type="submission" date="2012-11" db="EMBL/GenBank/DDBJ databases">
        <title>Dependencies among metagenomic species, viruses, plasmids and units of genetic variation.</title>
        <authorList>
            <person name="Nielsen H.B."/>
            <person name="Almeida M."/>
            <person name="Juncker A.S."/>
            <person name="Rasmussen S."/>
            <person name="Li J."/>
            <person name="Sunagawa S."/>
            <person name="Plichta D."/>
            <person name="Gautier L."/>
            <person name="Le Chatelier E."/>
            <person name="Peletier E."/>
            <person name="Bonde I."/>
            <person name="Nielsen T."/>
            <person name="Manichanh C."/>
            <person name="Arumugam M."/>
            <person name="Batto J."/>
            <person name="Santos M.B.Q.D."/>
            <person name="Blom N."/>
            <person name="Borruel N."/>
            <person name="Burgdorf K.S."/>
            <person name="Boumezbeur F."/>
            <person name="Casellas F."/>
            <person name="Dore J."/>
            <person name="Guarner F."/>
            <person name="Hansen T."/>
            <person name="Hildebrand F."/>
            <person name="Kaas R.S."/>
            <person name="Kennedy S."/>
            <person name="Kristiansen K."/>
            <person name="Kultima J.R."/>
            <person name="Leonard P."/>
            <person name="Levenez F."/>
            <person name="Lund O."/>
            <person name="Moumen B."/>
            <person name="Le Paslier D."/>
            <person name="Pons N."/>
            <person name="Pedersen O."/>
            <person name="Prifti E."/>
            <person name="Qin J."/>
            <person name="Raes J."/>
            <person name="Tap J."/>
            <person name="Tims S."/>
            <person name="Ussery D.W."/>
            <person name="Yamada T."/>
            <person name="MetaHit consortium"/>
            <person name="Renault P."/>
            <person name="Sicheritz-Ponten T."/>
            <person name="Bork P."/>
            <person name="Wang J."/>
            <person name="Brunak S."/>
            <person name="Ehrlich S.D."/>
        </authorList>
    </citation>
    <scope>NUCLEOTIDE SEQUENCE [LARGE SCALE GENOMIC DNA]</scope>
</reference>
<dbReference type="SUPFAM" id="SSF55729">
    <property type="entry name" value="Acyl-CoA N-acyltransferases (Nat)"/>
    <property type="match status" value="2"/>
</dbReference>
<name>R6XUC2_9FIRM</name>
<protein>
    <recommendedName>
        <fullName evidence="1">Phosphatidylglycerol lysyltransferase C-terminal domain-containing protein</fullName>
    </recommendedName>
</protein>
<dbReference type="HOGENOM" id="CLU_058411_0_0_9"/>
<dbReference type="InterPro" id="IPR016732">
    <property type="entry name" value="UCP018688"/>
</dbReference>
<dbReference type="Pfam" id="PF09924">
    <property type="entry name" value="LPG_synthase_C"/>
    <property type="match status" value="1"/>
</dbReference>
<dbReference type="PIRSF" id="PIRSF018688">
    <property type="entry name" value="UCP018688"/>
    <property type="match status" value="1"/>
</dbReference>
<dbReference type="Gene3D" id="3.40.630.30">
    <property type="match status" value="1"/>
</dbReference>
<dbReference type="EMBL" id="CBGL010000017">
    <property type="protein sequence ID" value="CDD09872.1"/>
    <property type="molecule type" value="Genomic_DNA"/>
</dbReference>